<dbReference type="InterPro" id="IPR007862">
    <property type="entry name" value="Adenylate_kinase_lid-dom"/>
</dbReference>
<comment type="pathway">
    <text evidence="8">Purine metabolism; AMP biosynthesis via salvage pathway; AMP from ADP: step 1/1.</text>
</comment>
<dbReference type="GO" id="GO:0004017">
    <property type="term" value="F:AMP kinase activity"/>
    <property type="evidence" value="ECO:0007669"/>
    <property type="project" value="UniProtKB-UniRule"/>
</dbReference>
<feature type="binding site" evidence="8">
    <location>
        <position position="127"/>
    </location>
    <ligand>
        <name>ATP</name>
        <dbReference type="ChEBI" id="CHEBI:30616"/>
    </ligand>
</feature>
<dbReference type="Gene3D" id="3.40.50.300">
    <property type="entry name" value="P-loop containing nucleotide triphosphate hydrolases"/>
    <property type="match status" value="1"/>
</dbReference>
<keyword evidence="8" id="KW-0963">Cytoplasm</keyword>
<evidence type="ECO:0000256" key="8">
    <source>
        <dbReference type="HAMAP-Rule" id="MF_00235"/>
    </source>
</evidence>
<keyword evidence="13" id="KW-1185">Reference proteome</keyword>
<dbReference type="InterPro" id="IPR000850">
    <property type="entry name" value="Adenylat/UMP-CMP_kin"/>
</dbReference>
<keyword evidence="4 8" id="KW-0547">Nucleotide-binding</keyword>
<dbReference type="NCBIfam" id="NF001379">
    <property type="entry name" value="PRK00279.1-1"/>
    <property type="match status" value="1"/>
</dbReference>
<dbReference type="PANTHER" id="PTHR23359">
    <property type="entry name" value="NUCLEOTIDE KINASE"/>
    <property type="match status" value="1"/>
</dbReference>
<feature type="binding site" evidence="8">
    <location>
        <position position="199"/>
    </location>
    <ligand>
        <name>ATP</name>
        <dbReference type="ChEBI" id="CHEBI:30616"/>
    </ligand>
</feature>
<comment type="catalytic activity">
    <reaction evidence="8 10">
        <text>AMP + ATP = 2 ADP</text>
        <dbReference type="Rhea" id="RHEA:12973"/>
        <dbReference type="ChEBI" id="CHEBI:30616"/>
        <dbReference type="ChEBI" id="CHEBI:456215"/>
        <dbReference type="ChEBI" id="CHEBI:456216"/>
        <dbReference type="EC" id="2.7.4.3"/>
    </reaction>
</comment>
<protein>
    <recommendedName>
        <fullName evidence="8 10">Adenylate kinase</fullName>
        <shortName evidence="8">AK</shortName>
        <ecNumber evidence="8 10">2.7.4.3</ecNumber>
    </recommendedName>
    <alternativeName>
        <fullName evidence="8">ATP-AMP transphosphorylase</fullName>
    </alternativeName>
    <alternativeName>
        <fullName evidence="8">ATP:AMP phosphotransferase</fullName>
    </alternativeName>
    <alternativeName>
        <fullName evidence="8">Adenylate monophosphate kinase</fullName>
    </alternativeName>
</protein>
<keyword evidence="7 8" id="KW-0067">ATP-binding</keyword>
<dbReference type="AlphaFoldDB" id="W6N2P9"/>
<feature type="binding site" evidence="8">
    <location>
        <begin position="10"/>
        <end position="15"/>
    </location>
    <ligand>
        <name>ATP</name>
        <dbReference type="ChEBI" id="CHEBI:30616"/>
    </ligand>
</feature>
<feature type="binding site" evidence="8">
    <location>
        <begin position="85"/>
        <end position="88"/>
    </location>
    <ligand>
        <name>AMP</name>
        <dbReference type="ChEBI" id="CHEBI:456215"/>
    </ligand>
</feature>
<evidence type="ECO:0000256" key="3">
    <source>
        <dbReference type="ARBA" id="ARBA00022727"/>
    </source>
</evidence>
<dbReference type="Proteomes" id="UP000019482">
    <property type="component" value="Unassembled WGS sequence"/>
</dbReference>
<dbReference type="GO" id="GO:0044209">
    <property type="term" value="P:AMP salvage"/>
    <property type="evidence" value="ECO:0007669"/>
    <property type="project" value="UniProtKB-UniRule"/>
</dbReference>
<keyword evidence="3 8" id="KW-0545">Nucleotide biosynthesis</keyword>
<organism evidence="12 13">
    <name type="scientific">Clostridium tyrobutyricum DIVETGP</name>
    <dbReference type="NCBI Taxonomy" id="1408889"/>
    <lineage>
        <taxon>Bacteria</taxon>
        <taxon>Bacillati</taxon>
        <taxon>Bacillota</taxon>
        <taxon>Clostridia</taxon>
        <taxon>Eubacteriales</taxon>
        <taxon>Clostridiaceae</taxon>
        <taxon>Clostridium</taxon>
    </lineage>
</organism>
<dbReference type="PRINTS" id="PR00094">
    <property type="entry name" value="ADENYLTKNASE"/>
</dbReference>
<feature type="binding site" evidence="8">
    <location>
        <position position="130"/>
    </location>
    <ligand>
        <name>Zn(2+)</name>
        <dbReference type="ChEBI" id="CHEBI:29105"/>
        <note>structural</note>
    </ligand>
</feature>
<dbReference type="UniPathway" id="UPA00588">
    <property type="reaction ID" value="UER00649"/>
</dbReference>
<dbReference type="CDD" id="cd01428">
    <property type="entry name" value="ADK"/>
    <property type="match status" value="1"/>
</dbReference>
<dbReference type="NCBIfam" id="TIGR01351">
    <property type="entry name" value="adk"/>
    <property type="match status" value="1"/>
</dbReference>
<dbReference type="NCBIfam" id="NF001381">
    <property type="entry name" value="PRK00279.1-3"/>
    <property type="match status" value="1"/>
</dbReference>
<keyword evidence="5 8" id="KW-0418">Kinase</keyword>
<comment type="domain">
    <text evidence="8">Consists of three domains, a large central CORE domain and two small peripheral domains, NMPbind and LID, which undergo movements during catalysis. The LID domain closes over the site of phosphoryl transfer upon ATP binding. Assembling and dissambling the active center during each catalytic cycle provides an effective means to prevent ATP hydrolysis. Some bacteria have evolved a zinc-coordinating structure that stabilizes the LID domain.</text>
</comment>
<evidence type="ECO:0000259" key="11">
    <source>
        <dbReference type="Pfam" id="PF05191"/>
    </source>
</evidence>
<keyword evidence="2 8" id="KW-0479">Metal-binding</keyword>
<dbReference type="SUPFAM" id="SSF52540">
    <property type="entry name" value="P-loop containing nucleoside triphosphate hydrolases"/>
    <property type="match status" value="1"/>
</dbReference>
<dbReference type="InterPro" id="IPR033690">
    <property type="entry name" value="Adenylat_kinase_CS"/>
</dbReference>
<reference evidence="12 13" key="1">
    <citation type="journal article" date="2015" name="Genome Announc.">
        <title>Draft Genome Sequence of Clostridium tyrobutyricum Strain DIVETGP, Isolated from Cow's Milk for Grana Padano Production.</title>
        <authorList>
            <person name="Soggiu A."/>
            <person name="Piras C."/>
            <person name="Gaiarsa S."/>
            <person name="Sassera D."/>
            <person name="Roncada P."/>
            <person name="Bendixen E."/>
            <person name="Brasca M."/>
            <person name="Bonizzi L."/>
        </authorList>
    </citation>
    <scope>NUCLEOTIDE SEQUENCE [LARGE SCALE GENOMIC DNA]</scope>
    <source>
        <strain evidence="12 13">DIVETGP</strain>
    </source>
</reference>
<evidence type="ECO:0000256" key="4">
    <source>
        <dbReference type="ARBA" id="ARBA00022741"/>
    </source>
</evidence>
<evidence type="ECO:0000256" key="6">
    <source>
        <dbReference type="ARBA" id="ARBA00022833"/>
    </source>
</evidence>
<name>W6N2P9_CLOTY</name>
<feature type="binding site" evidence="8">
    <location>
        <position position="171"/>
    </location>
    <ligand>
        <name>AMP</name>
        <dbReference type="ChEBI" id="CHEBI:456215"/>
    </ligand>
</feature>
<sequence>MKIVLLGPPGAGKGTQAKFISEKYSIPHISTGDIFRKNIAEKTQLGLKAKSYLDAGKLVPDEVTIDIVKDRLGNEDCKNGFLLDGFPRTVTQAEALDLFLDNKDQKIDTTLLIDVPKESILERMTGRRVCSSCGASYHVKFNPTKVNGKCDICGGDVVQRKDDTEVTVKDRLNIYDEQTQPLIGYYKKQNKLSTINGTGDINEVFKRVKISLEAYLDDNNKN</sequence>
<dbReference type="InterPro" id="IPR027417">
    <property type="entry name" value="P-loop_NTPase"/>
</dbReference>
<dbReference type="HAMAP" id="MF_00235">
    <property type="entry name" value="Adenylate_kinase_Adk"/>
    <property type="match status" value="1"/>
</dbReference>
<comment type="function">
    <text evidence="8">Catalyzes the reversible transfer of the terminal phosphate group between ATP and AMP. Plays an important role in cellular energy homeostasis and in adenine nucleotide metabolism.</text>
</comment>
<dbReference type="GO" id="GO:0005737">
    <property type="term" value="C:cytoplasm"/>
    <property type="evidence" value="ECO:0007669"/>
    <property type="project" value="UniProtKB-SubCell"/>
</dbReference>
<feature type="binding site" evidence="8">
    <location>
        <position position="150"/>
    </location>
    <ligand>
        <name>Zn(2+)</name>
        <dbReference type="ChEBI" id="CHEBI:29105"/>
        <note>structural</note>
    </ligand>
</feature>
<feature type="binding site" evidence="8">
    <location>
        <position position="133"/>
    </location>
    <ligand>
        <name>Zn(2+)</name>
        <dbReference type="ChEBI" id="CHEBI:29105"/>
        <note>structural</note>
    </ligand>
</feature>
<feature type="binding site" evidence="8">
    <location>
        <begin position="57"/>
        <end position="59"/>
    </location>
    <ligand>
        <name>AMP</name>
        <dbReference type="ChEBI" id="CHEBI:456215"/>
    </ligand>
</feature>
<dbReference type="EMBL" id="CBXI010000006">
    <property type="protein sequence ID" value="CDL90341.1"/>
    <property type="molecule type" value="Genomic_DNA"/>
</dbReference>
<dbReference type="GeneID" id="29420018"/>
<feature type="binding site" evidence="8">
    <location>
        <position position="31"/>
    </location>
    <ligand>
        <name>AMP</name>
        <dbReference type="ChEBI" id="CHEBI:456215"/>
    </ligand>
</feature>
<proteinExistence type="inferred from homology"/>
<feature type="domain" description="Adenylate kinase active site lid" evidence="11">
    <location>
        <begin position="127"/>
        <end position="162"/>
    </location>
</feature>
<feature type="binding site" evidence="8">
    <location>
        <begin position="136"/>
        <end position="137"/>
    </location>
    <ligand>
        <name>ATP</name>
        <dbReference type="ChEBI" id="CHEBI:30616"/>
    </ligand>
</feature>
<dbReference type="NCBIfam" id="NF001380">
    <property type="entry name" value="PRK00279.1-2"/>
    <property type="match status" value="1"/>
</dbReference>
<evidence type="ECO:0000256" key="7">
    <source>
        <dbReference type="ARBA" id="ARBA00022840"/>
    </source>
</evidence>
<dbReference type="FunFam" id="3.40.50.300:FF:000106">
    <property type="entry name" value="Adenylate kinase mitochondrial"/>
    <property type="match status" value="1"/>
</dbReference>
<evidence type="ECO:0000313" key="13">
    <source>
        <dbReference type="Proteomes" id="UP000019482"/>
    </source>
</evidence>
<feature type="binding site" evidence="8">
    <location>
        <position position="153"/>
    </location>
    <ligand>
        <name>Zn(2+)</name>
        <dbReference type="ChEBI" id="CHEBI:29105"/>
        <note>structural</note>
    </ligand>
</feature>
<evidence type="ECO:0000256" key="5">
    <source>
        <dbReference type="ARBA" id="ARBA00022777"/>
    </source>
</evidence>
<keyword evidence="1 8" id="KW-0808">Transferase</keyword>
<dbReference type="InterPro" id="IPR006259">
    <property type="entry name" value="Adenyl_kin_sub"/>
</dbReference>
<dbReference type="EC" id="2.7.4.3" evidence="8 10"/>
<feature type="binding site" evidence="8">
    <location>
        <position position="36"/>
    </location>
    <ligand>
        <name>AMP</name>
        <dbReference type="ChEBI" id="CHEBI:456215"/>
    </ligand>
</feature>
<accession>W6N2P9</accession>
<dbReference type="OrthoDB" id="9805030at2"/>
<comment type="caution">
    <text evidence="12">The sequence shown here is derived from an EMBL/GenBank/DDBJ whole genome shotgun (WGS) entry which is preliminary data.</text>
</comment>
<comment type="similarity">
    <text evidence="8 9">Belongs to the adenylate kinase family.</text>
</comment>
<dbReference type="PROSITE" id="PS00113">
    <property type="entry name" value="ADENYLATE_KINASE"/>
    <property type="match status" value="1"/>
</dbReference>
<dbReference type="GO" id="GO:0005524">
    <property type="term" value="F:ATP binding"/>
    <property type="evidence" value="ECO:0007669"/>
    <property type="project" value="UniProtKB-UniRule"/>
</dbReference>
<feature type="binding site" evidence="8">
    <location>
        <position position="92"/>
    </location>
    <ligand>
        <name>AMP</name>
        <dbReference type="ChEBI" id="CHEBI:456215"/>
    </ligand>
</feature>
<keyword evidence="6 8" id="KW-0862">Zinc</keyword>
<feature type="region of interest" description="NMP" evidence="8">
    <location>
        <begin position="30"/>
        <end position="59"/>
    </location>
</feature>
<dbReference type="Pfam" id="PF00406">
    <property type="entry name" value="ADK"/>
    <property type="match status" value="1"/>
</dbReference>
<gene>
    <name evidence="8" type="primary">adk</name>
    <name evidence="12" type="ORF">CTDIVETGP_0411</name>
</gene>
<evidence type="ECO:0000256" key="9">
    <source>
        <dbReference type="RuleBase" id="RU003330"/>
    </source>
</evidence>
<evidence type="ECO:0000256" key="1">
    <source>
        <dbReference type="ARBA" id="ARBA00022679"/>
    </source>
</evidence>
<evidence type="ECO:0000256" key="10">
    <source>
        <dbReference type="RuleBase" id="RU003331"/>
    </source>
</evidence>
<dbReference type="NCBIfam" id="NF011100">
    <property type="entry name" value="PRK14527.1"/>
    <property type="match status" value="1"/>
</dbReference>
<dbReference type="RefSeq" id="WP_017752998.1">
    <property type="nucleotide sequence ID" value="NZ_CBXI010000006.1"/>
</dbReference>
<evidence type="ECO:0000313" key="12">
    <source>
        <dbReference type="EMBL" id="CDL90341.1"/>
    </source>
</evidence>
<feature type="region of interest" description="LID" evidence="8">
    <location>
        <begin position="126"/>
        <end position="163"/>
    </location>
</feature>
<dbReference type="GO" id="GO:0008270">
    <property type="term" value="F:zinc ion binding"/>
    <property type="evidence" value="ECO:0007669"/>
    <property type="project" value="UniProtKB-UniRule"/>
</dbReference>
<comment type="subcellular location">
    <subcellularLocation>
        <location evidence="8 10">Cytoplasm</location>
    </subcellularLocation>
</comment>
<feature type="binding site" evidence="8">
    <location>
        <position position="160"/>
    </location>
    <ligand>
        <name>AMP</name>
        <dbReference type="ChEBI" id="CHEBI:456215"/>
    </ligand>
</feature>
<evidence type="ECO:0000256" key="2">
    <source>
        <dbReference type="ARBA" id="ARBA00022723"/>
    </source>
</evidence>
<dbReference type="Pfam" id="PF05191">
    <property type="entry name" value="ADK_lid"/>
    <property type="match status" value="1"/>
</dbReference>
<comment type="subunit">
    <text evidence="8 10">Monomer.</text>
</comment>